<dbReference type="Proteomes" id="UP001156140">
    <property type="component" value="Unassembled WGS sequence"/>
</dbReference>
<name>A0AA41QQR4_9HYPH</name>
<organism evidence="1 2">
    <name type="scientific">Paradevosia shaoguanensis</name>
    <dbReference type="NCBI Taxonomy" id="1335043"/>
    <lineage>
        <taxon>Bacteria</taxon>
        <taxon>Pseudomonadati</taxon>
        <taxon>Pseudomonadota</taxon>
        <taxon>Alphaproteobacteria</taxon>
        <taxon>Hyphomicrobiales</taxon>
        <taxon>Devosiaceae</taxon>
        <taxon>Paradevosia</taxon>
    </lineage>
</organism>
<accession>A0AA41QQR4</accession>
<evidence type="ECO:0008006" key="3">
    <source>
        <dbReference type="Google" id="ProtNLM"/>
    </source>
</evidence>
<gene>
    <name evidence="1" type="ORF">ML536_15625</name>
</gene>
<protein>
    <recommendedName>
        <fullName evidence="3">IS110 family transposase</fullName>
    </recommendedName>
</protein>
<keyword evidence="2" id="KW-1185">Reference proteome</keyword>
<comment type="caution">
    <text evidence="1">The sequence shown here is derived from an EMBL/GenBank/DDBJ whole genome shotgun (WGS) entry which is preliminary data.</text>
</comment>
<reference evidence="1" key="1">
    <citation type="submission" date="2022-03" db="EMBL/GenBank/DDBJ databases">
        <title>The complete genome sequence of a Methyloterrigena soli.</title>
        <authorList>
            <person name="Zi Z."/>
        </authorList>
    </citation>
    <scope>NUCLEOTIDE SEQUENCE</scope>
    <source>
        <strain evidence="1">M48</strain>
    </source>
</reference>
<evidence type="ECO:0000313" key="2">
    <source>
        <dbReference type="Proteomes" id="UP001156140"/>
    </source>
</evidence>
<dbReference type="RefSeq" id="WP_281736483.1">
    <property type="nucleotide sequence ID" value="NZ_JAKETQ010000002.1"/>
</dbReference>
<dbReference type="EMBL" id="JALAZD010000002">
    <property type="protein sequence ID" value="MCI0128259.1"/>
    <property type="molecule type" value="Genomic_DNA"/>
</dbReference>
<evidence type="ECO:0000313" key="1">
    <source>
        <dbReference type="EMBL" id="MCI0128259.1"/>
    </source>
</evidence>
<dbReference type="AlphaFoldDB" id="A0AA41QQR4"/>
<proteinExistence type="predicted"/>
<sequence length="65" mass="6905">MTLSPTWIGIDVSKAWLDIASATGQRVQRIANTADVIAAFAQTLEGESTIVVLEATGIYDKTHAS</sequence>